<comment type="function">
    <text evidence="4">Binds amino acids.</text>
</comment>
<dbReference type="SUPFAM" id="SSF55021">
    <property type="entry name" value="ACT-like"/>
    <property type="match status" value="4"/>
</dbReference>
<evidence type="ECO:0000313" key="8">
    <source>
        <dbReference type="EMBL" id="URD94630.1"/>
    </source>
</evidence>
<dbReference type="PANTHER" id="PTHR31096:SF6">
    <property type="entry name" value="ACT DOMAIN-CONTAINING PROTEIN ACR8"/>
    <property type="match status" value="1"/>
</dbReference>
<dbReference type="InterPro" id="IPR005175">
    <property type="entry name" value="PPC_dom"/>
</dbReference>
<gene>
    <name evidence="8" type="ORF">MUK42_28287</name>
</gene>
<evidence type="ECO:0000256" key="3">
    <source>
        <dbReference type="ARBA" id="ARBA00023242"/>
    </source>
</evidence>
<dbReference type="PROSITE" id="PS51671">
    <property type="entry name" value="ACT"/>
    <property type="match status" value="2"/>
</dbReference>
<feature type="compositionally biased region" description="Polar residues" evidence="5">
    <location>
        <begin position="819"/>
        <end position="866"/>
    </location>
</feature>
<dbReference type="Gene3D" id="3.30.1330.80">
    <property type="entry name" value="Hypothetical protein, similar to alpha- acetolactate decarboxylase, domain 2"/>
    <property type="match status" value="1"/>
</dbReference>
<sequence length="866" mass="92539">MEWPTCLNEYEKLVIKMDTPRVVIDNAVCATATLVKVDSASRKHGVLLEAIQVLTNLNLSVKKAYISSDGRWFMDVFHVTDQFGNKLTDDSVISYLEQSLATGNPEIGRSHVREGLTAMELMGTDRPGLLSEVFAVLADLRCGVAEATVWTHNGRIACLLFVKDELSGSTVEDAHRIRRIESRLRQVLKSDHDVRGAKAAVAPTSVTHPDRRLHQLMLADRYHEHTCPSPSVTVQNCVERRYSVVSVQCRDRPKLLFDVVCTLTEMEYVAFHGTVDTDGDLAHQEFYVRHNDGTPISSEAEKQRVIQSLKAAIERRTSEGTRLELYMEDRPGLLSDVTRTFRENGLLVTRAEVATKAGMASNVFYVTDAGGETADPKAIEAVRRRIGLERLMVKEEQRPRFQSKESADGDEAQSGVGIGLFYLELLEVNCNGESLRKPWRSGVRRAKNLLPASDPAVRSACLCMERTEGGVPSPGLAAAAATTAEGSRSFQPPPAALAVGVVGEEKPAGEAGGMAAPVVPRAGLVVGPAGVGAEGTVKKKRGRPRKYGPDGSLLRPLNPMPISASAPAGLEYTSVAAVGAAMKRGRGRPLGSVSKSPPYGFESEDPLGTSSSPLLLARFLLAPLTASNESEIKATSSVVVVAVNLEFKKRVREMVACSAGANFTPHVITVPAGEDVTMKIISFSQQGPRAICILSANGIISNVTLRQPDSSGGTLTYEGRFELLSLSGSFMPTENGGTRSRSGGLSVSLASPDGRVVGGGVAGLLVAASPVQVVVGSFLPSYKMEQKIKKPRLETGSASTPTSAIQHSNTTMEEALASGQGQQSSATMNPNPLTASPFSRENWSASLQPAPEATNTTDINTSLPGG</sequence>
<dbReference type="AlphaFoldDB" id="A0A9E7FDI3"/>
<keyword evidence="9" id="KW-1185">Reference proteome</keyword>
<evidence type="ECO:0000256" key="5">
    <source>
        <dbReference type="SAM" id="MobiDB-lite"/>
    </source>
</evidence>
<feature type="region of interest" description="Disordered" evidence="5">
    <location>
        <begin position="535"/>
        <end position="555"/>
    </location>
</feature>
<protein>
    <recommendedName>
        <fullName evidence="4">ACT domain-containing protein ACR</fullName>
    </recommendedName>
    <alternativeName>
        <fullName evidence="4">Protein ACT DOMAIN REPEATS</fullName>
    </alternativeName>
</protein>
<evidence type="ECO:0000256" key="1">
    <source>
        <dbReference type="ARBA" id="ARBA00004123"/>
    </source>
</evidence>
<feature type="region of interest" description="Disordered" evidence="5">
    <location>
        <begin position="790"/>
        <end position="866"/>
    </location>
</feature>
<name>A0A9E7FDI3_9LILI</name>
<dbReference type="GO" id="GO:0005634">
    <property type="term" value="C:nucleus"/>
    <property type="evidence" value="ECO:0007669"/>
    <property type="project" value="UniProtKB-SubCell"/>
</dbReference>
<evidence type="ECO:0000259" key="7">
    <source>
        <dbReference type="PROSITE" id="PS51742"/>
    </source>
</evidence>
<evidence type="ECO:0000313" key="9">
    <source>
        <dbReference type="Proteomes" id="UP001055439"/>
    </source>
</evidence>
<dbReference type="Gene3D" id="3.30.70.260">
    <property type="match status" value="2"/>
</dbReference>
<dbReference type="EMBL" id="CP097506">
    <property type="protein sequence ID" value="URD94630.1"/>
    <property type="molecule type" value="Genomic_DNA"/>
</dbReference>
<dbReference type="CDD" id="cd04895">
    <property type="entry name" value="ACT_ACR_1"/>
    <property type="match status" value="1"/>
</dbReference>
<feature type="domain" description="PPC" evidence="7">
    <location>
        <begin position="660"/>
        <end position="803"/>
    </location>
</feature>
<dbReference type="InterPro" id="IPR002912">
    <property type="entry name" value="ACT_dom"/>
</dbReference>
<dbReference type="InterPro" id="IPR040217">
    <property type="entry name" value="ACR1-12"/>
</dbReference>
<accession>A0A9E7FDI3</accession>
<proteinExistence type="predicted"/>
<dbReference type="FunFam" id="3.30.1330.80:FF:000003">
    <property type="entry name" value="AT-hook motif nuclear-localized protein 1-like"/>
    <property type="match status" value="1"/>
</dbReference>
<dbReference type="Pfam" id="PF03479">
    <property type="entry name" value="PCC"/>
    <property type="match status" value="1"/>
</dbReference>
<keyword evidence="2 4" id="KW-0677">Repeat</keyword>
<comment type="subcellular location">
    <subcellularLocation>
        <location evidence="1">Nucleus</location>
    </subcellularLocation>
</comment>
<dbReference type="Pfam" id="PF01842">
    <property type="entry name" value="ACT"/>
    <property type="match status" value="1"/>
</dbReference>
<dbReference type="InterPro" id="IPR017956">
    <property type="entry name" value="AT_hook_DNA-bd_motif"/>
</dbReference>
<dbReference type="PANTHER" id="PTHR31096">
    <property type="entry name" value="ACT DOMAIN-CONTAINING PROTEIN ACR4-RELATED"/>
    <property type="match status" value="1"/>
</dbReference>
<dbReference type="CDD" id="cd11378">
    <property type="entry name" value="DUF296"/>
    <property type="match status" value="1"/>
</dbReference>
<evidence type="ECO:0000256" key="4">
    <source>
        <dbReference type="RuleBase" id="RU369043"/>
    </source>
</evidence>
<organism evidence="8 9">
    <name type="scientific">Musa troglodytarum</name>
    <name type="common">fe'i banana</name>
    <dbReference type="NCBI Taxonomy" id="320322"/>
    <lineage>
        <taxon>Eukaryota</taxon>
        <taxon>Viridiplantae</taxon>
        <taxon>Streptophyta</taxon>
        <taxon>Embryophyta</taxon>
        <taxon>Tracheophyta</taxon>
        <taxon>Spermatophyta</taxon>
        <taxon>Magnoliopsida</taxon>
        <taxon>Liliopsida</taxon>
        <taxon>Zingiberales</taxon>
        <taxon>Musaceae</taxon>
        <taxon>Musa</taxon>
    </lineage>
</organism>
<dbReference type="OrthoDB" id="2019938at2759"/>
<feature type="domain" description="ACT" evidence="6">
    <location>
        <begin position="322"/>
        <end position="402"/>
    </location>
</feature>
<dbReference type="CDD" id="cd04925">
    <property type="entry name" value="ACT_ACR_2"/>
    <property type="match status" value="1"/>
</dbReference>
<dbReference type="CDD" id="cd04897">
    <property type="entry name" value="ACT_ACR_3"/>
    <property type="match status" value="1"/>
</dbReference>
<keyword evidence="3" id="KW-0539">Nucleus</keyword>
<dbReference type="SUPFAM" id="SSF117856">
    <property type="entry name" value="AF0104/ALDC/Ptd012-like"/>
    <property type="match status" value="1"/>
</dbReference>
<dbReference type="GO" id="GO:0016597">
    <property type="term" value="F:amino acid binding"/>
    <property type="evidence" value="ECO:0007669"/>
    <property type="project" value="UniProtKB-UniRule"/>
</dbReference>
<reference evidence="8" key="1">
    <citation type="submission" date="2022-05" db="EMBL/GenBank/DDBJ databases">
        <title>The Musa troglodytarum L. genome provides insights into the mechanism of non-climacteric behaviour and enrichment of carotenoids.</title>
        <authorList>
            <person name="Wang J."/>
        </authorList>
    </citation>
    <scope>NUCLEOTIDE SEQUENCE</scope>
    <source>
        <tissue evidence="8">Leaf</tissue>
    </source>
</reference>
<evidence type="ECO:0000256" key="2">
    <source>
        <dbReference type="ARBA" id="ARBA00022737"/>
    </source>
</evidence>
<feature type="compositionally biased region" description="Polar residues" evidence="5">
    <location>
        <begin position="796"/>
        <end position="812"/>
    </location>
</feature>
<dbReference type="Proteomes" id="UP001055439">
    <property type="component" value="Chromosome 4"/>
</dbReference>
<evidence type="ECO:0000259" key="6">
    <source>
        <dbReference type="PROSITE" id="PS51671"/>
    </source>
</evidence>
<dbReference type="PROSITE" id="PS51742">
    <property type="entry name" value="PPC"/>
    <property type="match status" value="1"/>
</dbReference>
<feature type="domain" description="ACT" evidence="6">
    <location>
        <begin position="118"/>
        <end position="199"/>
    </location>
</feature>
<dbReference type="GO" id="GO:0003677">
    <property type="term" value="F:DNA binding"/>
    <property type="evidence" value="ECO:0007669"/>
    <property type="project" value="InterPro"/>
</dbReference>
<dbReference type="InterPro" id="IPR045865">
    <property type="entry name" value="ACT-like_dom_sf"/>
</dbReference>
<dbReference type="SMART" id="SM00384">
    <property type="entry name" value="AT_hook"/>
    <property type="match status" value="2"/>
</dbReference>